<feature type="transmembrane region" description="Helical" evidence="11">
    <location>
        <begin position="191"/>
        <end position="210"/>
    </location>
</feature>
<comment type="caution">
    <text evidence="13">The sequence shown here is derived from an EMBL/GenBank/DDBJ whole genome shotgun (WGS) entry which is preliminary data.</text>
</comment>
<evidence type="ECO:0000256" key="2">
    <source>
        <dbReference type="ARBA" id="ARBA00005551"/>
    </source>
</evidence>
<protein>
    <submittedName>
        <fullName evidence="13">Cation:proton antiporter</fullName>
    </submittedName>
</protein>
<proteinExistence type="inferred from homology"/>
<evidence type="ECO:0000256" key="3">
    <source>
        <dbReference type="ARBA" id="ARBA00022448"/>
    </source>
</evidence>
<evidence type="ECO:0000256" key="7">
    <source>
        <dbReference type="ARBA" id="ARBA00023053"/>
    </source>
</evidence>
<keyword evidence="4" id="KW-0050">Antiport</keyword>
<accession>A0ABU4FSU4</accession>
<evidence type="ECO:0000256" key="9">
    <source>
        <dbReference type="ARBA" id="ARBA00023136"/>
    </source>
</evidence>
<evidence type="ECO:0000256" key="11">
    <source>
        <dbReference type="SAM" id="Phobius"/>
    </source>
</evidence>
<reference evidence="13 14" key="1">
    <citation type="submission" date="2023-10" db="EMBL/GenBank/DDBJ databases">
        <title>Characterization of rhizosphere-enriched actinobacteria from wheat plants lab-grown on chernevaya soil.</title>
        <authorList>
            <person name="Tikhonova E.N."/>
            <person name="Konopkin A."/>
            <person name="Kravchenko I.K."/>
        </authorList>
    </citation>
    <scope>NUCLEOTIDE SEQUENCE [LARGE SCALE GENOMIC DNA]</scope>
    <source>
        <strain evidence="13 14">RR29</strain>
    </source>
</reference>
<evidence type="ECO:0000259" key="12">
    <source>
        <dbReference type="Pfam" id="PF00999"/>
    </source>
</evidence>
<dbReference type="Gene3D" id="1.20.1530.20">
    <property type="match status" value="1"/>
</dbReference>
<evidence type="ECO:0000256" key="1">
    <source>
        <dbReference type="ARBA" id="ARBA00004141"/>
    </source>
</evidence>
<name>A0ABU4FSU4_9ACTN</name>
<organism evidence="13 14">
    <name type="scientific">Streptomyces prunicolor</name>
    <dbReference type="NCBI Taxonomy" id="67348"/>
    <lineage>
        <taxon>Bacteria</taxon>
        <taxon>Bacillati</taxon>
        <taxon>Actinomycetota</taxon>
        <taxon>Actinomycetes</taxon>
        <taxon>Kitasatosporales</taxon>
        <taxon>Streptomycetaceae</taxon>
        <taxon>Streptomyces</taxon>
    </lineage>
</organism>
<dbReference type="RefSeq" id="WP_266880481.1">
    <property type="nucleotide sequence ID" value="NZ_JAPEMW010000003.1"/>
</dbReference>
<keyword evidence="3" id="KW-0813">Transport</keyword>
<keyword evidence="14" id="KW-1185">Reference proteome</keyword>
<dbReference type="Pfam" id="PF00999">
    <property type="entry name" value="Na_H_Exchanger"/>
    <property type="match status" value="1"/>
</dbReference>
<dbReference type="Proteomes" id="UP001187346">
    <property type="component" value="Unassembled WGS sequence"/>
</dbReference>
<feature type="transmembrane region" description="Helical" evidence="11">
    <location>
        <begin position="217"/>
        <end position="235"/>
    </location>
</feature>
<evidence type="ECO:0000313" key="14">
    <source>
        <dbReference type="Proteomes" id="UP001187346"/>
    </source>
</evidence>
<dbReference type="PANTHER" id="PTHR43562">
    <property type="entry name" value="NAPA-TYPE SODIUM/HYDROGEN ANTIPORTER"/>
    <property type="match status" value="1"/>
</dbReference>
<feature type="transmembrane region" description="Helical" evidence="11">
    <location>
        <begin position="296"/>
        <end position="316"/>
    </location>
</feature>
<feature type="transmembrane region" description="Helical" evidence="11">
    <location>
        <begin position="81"/>
        <end position="101"/>
    </location>
</feature>
<sequence length="442" mass="46090">MYAATSVPEFMPSHVTLVFLLQIGLLLLTATVFGRLAVRMGMPSVVGELCSGILLGPSVLEHAAPDFSAWLFPRDGGQLHLLDAVGQLGVLLLVGIIGVHLDMGLLRTRRATVTRISLCGLLVPLGLGTGVGFLLPQPLSGEGDRTIQALFLGVAMCVSAIPVIAKTLMDMGMIHRNVAQLTLAAGMVDDVFGWLMLSVLSAMATAASLLSGLLRGLAGLAVVLLVAALIGRPLVSKVFQWANRAETQAPAMSAVVILIVLSAAGTTALGLEGVFGAFVCGIMISRYGRPDPVLIGSLRSIVMTVLAPVFFATVGLRVDLTALADPTVLAVAALVLTVAVLGKFAGAYLGARLSRLTGWEALALGAGMNARGVIELIVATVGLQVGILSVEMYTVIVLLAVVTSLMAPPILRVAMAHIDHTGEEHRRERDLGLVLVAKEKTQ</sequence>
<evidence type="ECO:0000256" key="8">
    <source>
        <dbReference type="ARBA" id="ARBA00023065"/>
    </source>
</evidence>
<evidence type="ECO:0000256" key="4">
    <source>
        <dbReference type="ARBA" id="ARBA00022449"/>
    </source>
</evidence>
<keyword evidence="8" id="KW-0406">Ion transport</keyword>
<dbReference type="InterPro" id="IPR038770">
    <property type="entry name" value="Na+/solute_symporter_sf"/>
</dbReference>
<evidence type="ECO:0000313" key="13">
    <source>
        <dbReference type="EMBL" id="MDV7223706.1"/>
    </source>
</evidence>
<keyword evidence="9 11" id="KW-0472">Membrane</keyword>
<dbReference type="PANTHER" id="PTHR43562:SF3">
    <property type="entry name" value="SODIUM ION_PROTON EXCHANGER (EUROFUNG)"/>
    <property type="match status" value="1"/>
</dbReference>
<feature type="transmembrane region" description="Helical" evidence="11">
    <location>
        <begin position="113"/>
        <end position="135"/>
    </location>
</feature>
<evidence type="ECO:0000256" key="6">
    <source>
        <dbReference type="ARBA" id="ARBA00022989"/>
    </source>
</evidence>
<feature type="transmembrane region" description="Helical" evidence="11">
    <location>
        <begin position="147"/>
        <end position="165"/>
    </location>
</feature>
<evidence type="ECO:0000256" key="5">
    <source>
        <dbReference type="ARBA" id="ARBA00022692"/>
    </source>
</evidence>
<dbReference type="EMBL" id="JAWMAJ010000356">
    <property type="protein sequence ID" value="MDV7223706.1"/>
    <property type="molecule type" value="Genomic_DNA"/>
</dbReference>
<comment type="subcellular location">
    <subcellularLocation>
        <location evidence="1">Membrane</location>
        <topology evidence="1">Multi-pass membrane protein</topology>
    </subcellularLocation>
</comment>
<dbReference type="InterPro" id="IPR006153">
    <property type="entry name" value="Cation/H_exchanger_TM"/>
</dbReference>
<feature type="transmembrane region" description="Helical" evidence="11">
    <location>
        <begin position="328"/>
        <end position="349"/>
    </location>
</feature>
<evidence type="ECO:0000256" key="10">
    <source>
        <dbReference type="ARBA" id="ARBA00023201"/>
    </source>
</evidence>
<feature type="transmembrane region" description="Helical" evidence="11">
    <location>
        <begin position="255"/>
        <end position="284"/>
    </location>
</feature>
<gene>
    <name evidence="13" type="ORF">R5A26_48120</name>
</gene>
<keyword evidence="10" id="KW-0739">Sodium transport</keyword>
<keyword evidence="6 11" id="KW-1133">Transmembrane helix</keyword>
<feature type="domain" description="Cation/H+ exchanger transmembrane" evidence="12">
    <location>
        <begin position="28"/>
        <end position="412"/>
    </location>
</feature>
<feature type="transmembrane region" description="Helical" evidence="11">
    <location>
        <begin position="15"/>
        <end position="38"/>
    </location>
</feature>
<keyword evidence="7" id="KW-0915">Sodium</keyword>
<keyword evidence="5 11" id="KW-0812">Transmembrane</keyword>
<comment type="similarity">
    <text evidence="2">Belongs to the monovalent cation:proton antiporter 2 (CPA2) transporter (TC 2.A.37) family.</text>
</comment>
<feature type="transmembrane region" description="Helical" evidence="11">
    <location>
        <begin position="393"/>
        <end position="411"/>
    </location>
</feature>
<feature type="transmembrane region" description="Helical" evidence="11">
    <location>
        <begin position="361"/>
        <end position="387"/>
    </location>
</feature>